<evidence type="ECO:0000256" key="5">
    <source>
        <dbReference type="ARBA" id="ARBA00022692"/>
    </source>
</evidence>
<evidence type="ECO:0000256" key="6">
    <source>
        <dbReference type="ARBA" id="ARBA00022989"/>
    </source>
</evidence>
<name>A0A3B0ZTF9_9ZZZZ</name>
<evidence type="ECO:0000256" key="7">
    <source>
        <dbReference type="ARBA" id="ARBA00023136"/>
    </source>
</evidence>
<dbReference type="EMBL" id="UOFP01000065">
    <property type="protein sequence ID" value="VAW84704.1"/>
    <property type="molecule type" value="Genomic_DNA"/>
</dbReference>
<accession>A0A3B0ZTF9</accession>
<keyword evidence="7 8" id="KW-0472">Membrane</keyword>
<feature type="transmembrane region" description="Helical" evidence="8">
    <location>
        <begin position="189"/>
        <end position="210"/>
    </location>
</feature>
<sequence>MYEVLAQMAGLILCGIFWRIKQPMGLAADDVRIRLTSLVYNMLLPALVLLVLWRAPLGLDVVKIAIVAAAGVLMGMLLGRIIYGWMNVPAAVAGAMIIASGFPNATYLGLPVLEATLGEWSRSVAVQYDLFACTPLLLTVGMMVGAAYGDGEKEQHPLYAMLKVPPLWAAIAALALNAAAIPMPSVIEGWLSMMAGAVIPLMLIALGMGLRWESFTLSSLPIMAPVVVIQLILMPILVLWLSQQLGLEGELLAAVVLEAAMPCMVLGLVICDRFKLDTALYASVVTLTTGLSMISLPIWFDILI</sequence>
<keyword evidence="3" id="KW-0813">Transport</keyword>
<dbReference type="PANTHER" id="PTHR36838">
    <property type="entry name" value="AUXIN EFFLUX CARRIER FAMILY PROTEIN"/>
    <property type="match status" value="1"/>
</dbReference>
<dbReference type="PANTHER" id="PTHR36838:SF1">
    <property type="entry name" value="SLR1864 PROTEIN"/>
    <property type="match status" value="1"/>
</dbReference>
<gene>
    <name evidence="9" type="ORF">MNBD_GAMMA18-1930</name>
</gene>
<protein>
    <submittedName>
        <fullName evidence="9">Auxin efflux carrier family protein</fullName>
    </submittedName>
</protein>
<keyword evidence="4" id="KW-1003">Cell membrane</keyword>
<dbReference type="Pfam" id="PF03547">
    <property type="entry name" value="Mem_trans"/>
    <property type="match status" value="1"/>
</dbReference>
<feature type="transmembrane region" description="Helical" evidence="8">
    <location>
        <begin position="160"/>
        <end position="183"/>
    </location>
</feature>
<feature type="transmembrane region" description="Helical" evidence="8">
    <location>
        <begin position="61"/>
        <end position="83"/>
    </location>
</feature>
<dbReference type="InterPro" id="IPR038770">
    <property type="entry name" value="Na+/solute_symporter_sf"/>
</dbReference>
<proteinExistence type="inferred from homology"/>
<evidence type="ECO:0000313" key="9">
    <source>
        <dbReference type="EMBL" id="VAW84704.1"/>
    </source>
</evidence>
<dbReference type="AlphaFoldDB" id="A0A3B0ZTF9"/>
<dbReference type="GO" id="GO:0005886">
    <property type="term" value="C:plasma membrane"/>
    <property type="evidence" value="ECO:0007669"/>
    <property type="project" value="UniProtKB-SubCell"/>
</dbReference>
<keyword evidence="5 8" id="KW-0812">Transmembrane</keyword>
<evidence type="ECO:0000256" key="1">
    <source>
        <dbReference type="ARBA" id="ARBA00004651"/>
    </source>
</evidence>
<feature type="transmembrane region" description="Helical" evidence="8">
    <location>
        <begin position="252"/>
        <end position="271"/>
    </location>
</feature>
<keyword evidence="6 8" id="KW-1133">Transmembrane helix</keyword>
<comment type="similarity">
    <text evidence="2">Belongs to the auxin efflux carrier (TC 2.A.69) family.</text>
</comment>
<dbReference type="GO" id="GO:0055085">
    <property type="term" value="P:transmembrane transport"/>
    <property type="evidence" value="ECO:0007669"/>
    <property type="project" value="InterPro"/>
</dbReference>
<feature type="transmembrane region" description="Helical" evidence="8">
    <location>
        <begin position="33"/>
        <end position="55"/>
    </location>
</feature>
<feature type="transmembrane region" description="Helical" evidence="8">
    <location>
        <begin position="6"/>
        <end position="21"/>
    </location>
</feature>
<dbReference type="Gene3D" id="1.20.1530.20">
    <property type="match status" value="1"/>
</dbReference>
<evidence type="ECO:0000256" key="2">
    <source>
        <dbReference type="ARBA" id="ARBA00010145"/>
    </source>
</evidence>
<feature type="transmembrane region" description="Helical" evidence="8">
    <location>
        <begin position="278"/>
        <end position="300"/>
    </location>
</feature>
<evidence type="ECO:0000256" key="4">
    <source>
        <dbReference type="ARBA" id="ARBA00022475"/>
    </source>
</evidence>
<feature type="transmembrane region" description="Helical" evidence="8">
    <location>
        <begin position="90"/>
        <end position="108"/>
    </location>
</feature>
<evidence type="ECO:0000256" key="8">
    <source>
        <dbReference type="SAM" id="Phobius"/>
    </source>
</evidence>
<evidence type="ECO:0000256" key="3">
    <source>
        <dbReference type="ARBA" id="ARBA00022448"/>
    </source>
</evidence>
<feature type="transmembrane region" description="Helical" evidence="8">
    <location>
        <begin position="128"/>
        <end position="148"/>
    </location>
</feature>
<feature type="transmembrane region" description="Helical" evidence="8">
    <location>
        <begin position="222"/>
        <end position="240"/>
    </location>
</feature>
<organism evidence="9">
    <name type="scientific">hydrothermal vent metagenome</name>
    <dbReference type="NCBI Taxonomy" id="652676"/>
    <lineage>
        <taxon>unclassified sequences</taxon>
        <taxon>metagenomes</taxon>
        <taxon>ecological metagenomes</taxon>
    </lineage>
</organism>
<reference evidence="9" key="1">
    <citation type="submission" date="2018-06" db="EMBL/GenBank/DDBJ databases">
        <authorList>
            <person name="Zhirakovskaya E."/>
        </authorList>
    </citation>
    <scope>NUCLEOTIDE SEQUENCE</scope>
</reference>
<comment type="subcellular location">
    <subcellularLocation>
        <location evidence="1">Cell membrane</location>
        <topology evidence="1">Multi-pass membrane protein</topology>
    </subcellularLocation>
</comment>
<dbReference type="InterPro" id="IPR004776">
    <property type="entry name" value="Mem_transp_PIN-like"/>
</dbReference>